<dbReference type="GeneID" id="112692146"/>
<reference evidence="2" key="1">
    <citation type="submission" date="2018-04" db="EMBL/GenBank/DDBJ databases">
        <title>Transcriptome assembly of Sipha flava.</title>
        <authorList>
            <person name="Scully E.D."/>
            <person name="Geib S.M."/>
            <person name="Palmer N.A."/>
            <person name="Koch K."/>
            <person name="Bradshaw J."/>
            <person name="Heng-Moss T."/>
            <person name="Sarath G."/>
        </authorList>
    </citation>
    <scope>NUCLEOTIDE SEQUENCE</scope>
</reference>
<evidence type="ECO:0000313" key="4">
    <source>
        <dbReference type="RefSeq" id="XP_025422496.1"/>
    </source>
</evidence>
<evidence type="ECO:0000313" key="3">
    <source>
        <dbReference type="Proteomes" id="UP000694846"/>
    </source>
</evidence>
<evidence type="ECO:0000313" key="5">
    <source>
        <dbReference type="RefSeq" id="XP_025422497.1"/>
    </source>
</evidence>
<dbReference type="Proteomes" id="UP000694846">
    <property type="component" value="Unplaced"/>
</dbReference>
<dbReference type="RefSeq" id="XP_025422500.1">
    <property type="nucleotide sequence ID" value="XM_025566715.1"/>
</dbReference>
<dbReference type="RefSeq" id="XP_025422498.1">
    <property type="nucleotide sequence ID" value="XM_025566713.1"/>
</dbReference>
<evidence type="ECO:0000256" key="1">
    <source>
        <dbReference type="SAM" id="MobiDB-lite"/>
    </source>
</evidence>
<protein>
    <submittedName>
        <fullName evidence="4 5">Uncharacterized protein LOC112692146 isoform X1</fullName>
    </submittedName>
</protein>
<evidence type="ECO:0000313" key="6">
    <source>
        <dbReference type="RefSeq" id="XP_025422498.1"/>
    </source>
</evidence>
<gene>
    <name evidence="4 5 6 7 8" type="primary">LOC112692146</name>
    <name evidence="2" type="ORF">g.7859</name>
</gene>
<evidence type="ECO:0000313" key="8">
    <source>
        <dbReference type="RefSeq" id="XP_025422500.1"/>
    </source>
</evidence>
<feature type="region of interest" description="Disordered" evidence="1">
    <location>
        <begin position="1"/>
        <end position="22"/>
    </location>
</feature>
<dbReference type="OrthoDB" id="8185397at2759"/>
<evidence type="ECO:0000313" key="7">
    <source>
        <dbReference type="RefSeq" id="XP_025422499.1"/>
    </source>
</evidence>
<dbReference type="EMBL" id="GGMS01015930">
    <property type="protein sequence ID" value="MBY85133.1"/>
    <property type="molecule type" value="Transcribed_RNA"/>
</dbReference>
<proteinExistence type="predicted"/>
<dbReference type="RefSeq" id="XP_025422499.1">
    <property type="nucleotide sequence ID" value="XM_025566714.1"/>
</dbReference>
<accession>A0A2S2R5D3</accession>
<organism evidence="2">
    <name type="scientific">Sipha flava</name>
    <name type="common">yellow sugarcane aphid</name>
    <dbReference type="NCBI Taxonomy" id="143950"/>
    <lineage>
        <taxon>Eukaryota</taxon>
        <taxon>Metazoa</taxon>
        <taxon>Ecdysozoa</taxon>
        <taxon>Arthropoda</taxon>
        <taxon>Hexapoda</taxon>
        <taxon>Insecta</taxon>
        <taxon>Pterygota</taxon>
        <taxon>Neoptera</taxon>
        <taxon>Paraneoptera</taxon>
        <taxon>Hemiptera</taxon>
        <taxon>Sternorrhyncha</taxon>
        <taxon>Aphidomorpha</taxon>
        <taxon>Aphidoidea</taxon>
        <taxon>Aphididae</taxon>
        <taxon>Sipha</taxon>
    </lineage>
</organism>
<reference evidence="4 5" key="2">
    <citation type="submission" date="2025-04" db="UniProtKB">
        <authorList>
            <consortium name="RefSeq"/>
        </authorList>
    </citation>
    <scope>IDENTIFICATION</scope>
    <source>
        <tissue evidence="4 5">Whole body</tissue>
    </source>
</reference>
<evidence type="ECO:0000313" key="2">
    <source>
        <dbReference type="EMBL" id="MBY85133.1"/>
    </source>
</evidence>
<name>A0A2S2R5D3_9HEMI</name>
<dbReference type="AlphaFoldDB" id="A0A2S2R5D3"/>
<feature type="region of interest" description="Disordered" evidence="1">
    <location>
        <begin position="34"/>
        <end position="68"/>
    </location>
</feature>
<dbReference type="RefSeq" id="XP_025422496.1">
    <property type="nucleotide sequence ID" value="XM_025566711.1"/>
</dbReference>
<dbReference type="RefSeq" id="XP_025422497.1">
    <property type="nucleotide sequence ID" value="XM_025566712.1"/>
</dbReference>
<sequence>MPDEERHHCSADKGGESATRTCDEQKNILSKVIDDYNPWGKPGHGAPNDDGLRKRKIFTEPPTSPWKEVSNEVTKMGRPGGGAPLKTSSGKIKNFRIEDPQLRFQFHAPDRNIVDNDLRYRIPLKDQRMYKMELDEMVKEKQEIIEENRKKEMIRDQQLNLIGDPWGTPCPGGVIWRDPKSIGKNFFRSLGYVDGSILKLGSHPNDNKESTEDIEAVTGGVELAPLLAARRRQNSKWPLHTSDVTKIYDPKSNFWIDEREYHKFLEKQISGREKRKQHEHEEEIQEGQKHYEHWNEFWGKPGGGAPKGTMRQKENLEYILYQLPVINRLKEKEERTNCSDCKKSPEK</sequence>
<keyword evidence="3" id="KW-1185">Reference proteome</keyword>